<dbReference type="EMBL" id="JAJAGQ010000011">
    <property type="protein sequence ID" value="KAJ8549273.1"/>
    <property type="molecule type" value="Genomic_DNA"/>
</dbReference>
<gene>
    <name evidence="1" type="ORF">K7X08_032980</name>
</gene>
<evidence type="ECO:0000313" key="2">
    <source>
        <dbReference type="Proteomes" id="UP001152561"/>
    </source>
</evidence>
<evidence type="ECO:0000313" key="1">
    <source>
        <dbReference type="EMBL" id="KAJ8549273.1"/>
    </source>
</evidence>
<comment type="caution">
    <text evidence="1">The sequence shown here is derived from an EMBL/GenBank/DDBJ whole genome shotgun (WGS) entry which is preliminary data.</text>
</comment>
<keyword evidence="2" id="KW-1185">Reference proteome</keyword>
<accession>A0A9Q1RC45</accession>
<sequence>MNSLSSKNGKNNSISVKLPLCRSISDPYAADIILSPAPTAATPALALETTKRKESDERKVGIKKHMYTNNTRKTTRTSSATTDTVDLHLFDHSKLLYTLSARKVKVKVFTSWGFQRLLTILYTRRGLT</sequence>
<reference evidence="2" key="1">
    <citation type="journal article" date="2023" name="Proc. Natl. Acad. Sci. U.S.A.">
        <title>Genomic and structural basis for evolution of tropane alkaloid biosynthesis.</title>
        <authorList>
            <person name="Wanga Y.-J."/>
            <person name="Taina T."/>
            <person name="Yua J.-Y."/>
            <person name="Lia J."/>
            <person name="Xua B."/>
            <person name="Chenc J."/>
            <person name="D'Auriad J.C."/>
            <person name="Huanga J.-P."/>
            <person name="Huanga S.-X."/>
        </authorList>
    </citation>
    <scope>NUCLEOTIDE SEQUENCE [LARGE SCALE GENOMIC DNA]</scope>
    <source>
        <strain evidence="2">cv. KIB-2019</strain>
    </source>
</reference>
<protein>
    <submittedName>
        <fullName evidence="1">Uncharacterized protein</fullName>
    </submittedName>
</protein>
<name>A0A9Q1RC45_9SOLA</name>
<organism evidence="1 2">
    <name type="scientific">Anisodus acutangulus</name>
    <dbReference type="NCBI Taxonomy" id="402998"/>
    <lineage>
        <taxon>Eukaryota</taxon>
        <taxon>Viridiplantae</taxon>
        <taxon>Streptophyta</taxon>
        <taxon>Embryophyta</taxon>
        <taxon>Tracheophyta</taxon>
        <taxon>Spermatophyta</taxon>
        <taxon>Magnoliopsida</taxon>
        <taxon>eudicotyledons</taxon>
        <taxon>Gunneridae</taxon>
        <taxon>Pentapetalae</taxon>
        <taxon>asterids</taxon>
        <taxon>lamiids</taxon>
        <taxon>Solanales</taxon>
        <taxon>Solanaceae</taxon>
        <taxon>Solanoideae</taxon>
        <taxon>Hyoscyameae</taxon>
        <taxon>Anisodus</taxon>
    </lineage>
</organism>
<dbReference type="AlphaFoldDB" id="A0A9Q1RC45"/>
<dbReference type="Proteomes" id="UP001152561">
    <property type="component" value="Unassembled WGS sequence"/>
</dbReference>
<proteinExistence type="predicted"/>